<protein>
    <submittedName>
        <fullName evidence="7">GRF zinc finger protein</fullName>
    </submittedName>
</protein>
<evidence type="ECO:0000256" key="3">
    <source>
        <dbReference type="ARBA" id="ARBA00022833"/>
    </source>
</evidence>
<evidence type="ECO:0000259" key="6">
    <source>
        <dbReference type="PROSITE" id="PS51999"/>
    </source>
</evidence>
<accession>A0A2K3KQN6</accession>
<feature type="domain" description="GRF-type" evidence="6">
    <location>
        <begin position="39"/>
        <end position="83"/>
    </location>
</feature>
<dbReference type="PROSITE" id="PS51999">
    <property type="entry name" value="ZF_GRF"/>
    <property type="match status" value="1"/>
</dbReference>
<reference evidence="7 8" key="1">
    <citation type="journal article" date="2014" name="Am. J. Bot.">
        <title>Genome assembly and annotation for red clover (Trifolium pratense; Fabaceae).</title>
        <authorList>
            <person name="Istvanek J."/>
            <person name="Jaros M."/>
            <person name="Krenek A."/>
            <person name="Repkova J."/>
        </authorList>
    </citation>
    <scope>NUCLEOTIDE SEQUENCE [LARGE SCALE GENOMIC DNA]</scope>
    <source>
        <strain evidence="8">cv. Tatra</strain>
        <tissue evidence="7">Young leaves</tissue>
    </source>
</reference>
<feature type="region of interest" description="Disordered" evidence="5">
    <location>
        <begin position="1"/>
        <end position="21"/>
    </location>
</feature>
<dbReference type="InterPro" id="IPR010666">
    <property type="entry name" value="Znf_GRF"/>
</dbReference>
<dbReference type="Pfam" id="PF06839">
    <property type="entry name" value="Zn_ribbon_GRF"/>
    <property type="match status" value="1"/>
</dbReference>
<reference evidence="7 8" key="2">
    <citation type="journal article" date="2017" name="Front. Plant Sci.">
        <title>Gene Classification and Mining of Molecular Markers Useful in Red Clover (Trifolium pratense) Breeding.</title>
        <authorList>
            <person name="Istvanek J."/>
            <person name="Dluhosova J."/>
            <person name="Dluhos P."/>
            <person name="Patkova L."/>
            <person name="Nedelnik J."/>
            <person name="Repkova J."/>
        </authorList>
    </citation>
    <scope>NUCLEOTIDE SEQUENCE [LARGE SCALE GENOMIC DNA]</scope>
    <source>
        <strain evidence="8">cv. Tatra</strain>
        <tissue evidence="7">Young leaves</tissue>
    </source>
</reference>
<evidence type="ECO:0000256" key="2">
    <source>
        <dbReference type="ARBA" id="ARBA00022771"/>
    </source>
</evidence>
<evidence type="ECO:0000313" key="8">
    <source>
        <dbReference type="Proteomes" id="UP000236291"/>
    </source>
</evidence>
<evidence type="ECO:0000256" key="5">
    <source>
        <dbReference type="SAM" id="MobiDB-lite"/>
    </source>
</evidence>
<feature type="compositionally biased region" description="Polar residues" evidence="5">
    <location>
        <begin position="1"/>
        <end position="12"/>
    </location>
</feature>
<sequence length="131" mass="15135">MAGNKSSNSVGTRSSRHRPSSNSHLLFVRGESVISTPKCRCDTFCVLRTAKTVVNYGRKFWGCRNFKGPHDVGCNYFDWLDNWLGNEEVNENGEKEAEIEEFDSKIEENEMLVHEKKLKIKEVDFKLQLYV</sequence>
<evidence type="ECO:0000313" key="7">
    <source>
        <dbReference type="EMBL" id="PNX68608.1"/>
    </source>
</evidence>
<comment type="caution">
    <text evidence="7">The sequence shown here is derived from an EMBL/GenBank/DDBJ whole genome shotgun (WGS) entry which is preliminary data.</text>
</comment>
<dbReference type="Proteomes" id="UP000236291">
    <property type="component" value="Unassembled WGS sequence"/>
</dbReference>
<proteinExistence type="predicted"/>
<keyword evidence="2 4" id="KW-0863">Zinc-finger</keyword>
<dbReference type="EMBL" id="ASHM01105901">
    <property type="protein sequence ID" value="PNX68608.1"/>
    <property type="molecule type" value="Genomic_DNA"/>
</dbReference>
<evidence type="ECO:0000256" key="4">
    <source>
        <dbReference type="PROSITE-ProRule" id="PRU01343"/>
    </source>
</evidence>
<name>A0A2K3KQN6_TRIPR</name>
<dbReference type="AlphaFoldDB" id="A0A2K3KQN6"/>
<keyword evidence="3" id="KW-0862">Zinc</keyword>
<gene>
    <name evidence="7" type="ORF">L195_g056263</name>
</gene>
<keyword evidence="1" id="KW-0479">Metal-binding</keyword>
<organism evidence="7 8">
    <name type="scientific">Trifolium pratense</name>
    <name type="common">Red clover</name>
    <dbReference type="NCBI Taxonomy" id="57577"/>
    <lineage>
        <taxon>Eukaryota</taxon>
        <taxon>Viridiplantae</taxon>
        <taxon>Streptophyta</taxon>
        <taxon>Embryophyta</taxon>
        <taxon>Tracheophyta</taxon>
        <taxon>Spermatophyta</taxon>
        <taxon>Magnoliopsida</taxon>
        <taxon>eudicotyledons</taxon>
        <taxon>Gunneridae</taxon>
        <taxon>Pentapetalae</taxon>
        <taxon>rosids</taxon>
        <taxon>fabids</taxon>
        <taxon>Fabales</taxon>
        <taxon>Fabaceae</taxon>
        <taxon>Papilionoideae</taxon>
        <taxon>50 kb inversion clade</taxon>
        <taxon>NPAAA clade</taxon>
        <taxon>Hologalegina</taxon>
        <taxon>IRL clade</taxon>
        <taxon>Trifolieae</taxon>
        <taxon>Trifolium</taxon>
    </lineage>
</organism>
<evidence type="ECO:0000256" key="1">
    <source>
        <dbReference type="ARBA" id="ARBA00022723"/>
    </source>
</evidence>
<dbReference type="PANTHER" id="PTHR33248">
    <property type="entry name" value="ZINC ION-BINDING PROTEIN"/>
    <property type="match status" value="1"/>
</dbReference>
<dbReference type="GO" id="GO:0008270">
    <property type="term" value="F:zinc ion binding"/>
    <property type="evidence" value="ECO:0007669"/>
    <property type="project" value="UniProtKB-KW"/>
</dbReference>